<dbReference type="AlphaFoldDB" id="A0A8R7UPK5"/>
<protein>
    <submittedName>
        <fullName evidence="1">Uncharacterized protein</fullName>
    </submittedName>
</protein>
<dbReference type="PANTHER" id="PTHR33115">
    <property type="entry name" value="ARM REPEAT SUPERFAMILY PROTEIN"/>
    <property type="match status" value="1"/>
</dbReference>
<name>A0A8R7UPK5_TRIUA</name>
<accession>A0A8R7UPK5</accession>
<reference evidence="2" key="1">
    <citation type="journal article" date="2013" name="Nature">
        <title>Draft genome of the wheat A-genome progenitor Triticum urartu.</title>
        <authorList>
            <person name="Ling H.Q."/>
            <person name="Zhao S."/>
            <person name="Liu D."/>
            <person name="Wang J."/>
            <person name="Sun H."/>
            <person name="Zhang C."/>
            <person name="Fan H."/>
            <person name="Li D."/>
            <person name="Dong L."/>
            <person name="Tao Y."/>
            <person name="Gao C."/>
            <person name="Wu H."/>
            <person name="Li Y."/>
            <person name="Cui Y."/>
            <person name="Guo X."/>
            <person name="Zheng S."/>
            <person name="Wang B."/>
            <person name="Yu K."/>
            <person name="Liang Q."/>
            <person name="Yang W."/>
            <person name="Lou X."/>
            <person name="Chen J."/>
            <person name="Feng M."/>
            <person name="Jian J."/>
            <person name="Zhang X."/>
            <person name="Luo G."/>
            <person name="Jiang Y."/>
            <person name="Liu J."/>
            <person name="Wang Z."/>
            <person name="Sha Y."/>
            <person name="Zhang B."/>
            <person name="Wu H."/>
            <person name="Tang D."/>
            <person name="Shen Q."/>
            <person name="Xue P."/>
            <person name="Zou S."/>
            <person name="Wang X."/>
            <person name="Liu X."/>
            <person name="Wang F."/>
            <person name="Yang Y."/>
            <person name="An X."/>
            <person name="Dong Z."/>
            <person name="Zhang K."/>
            <person name="Zhang X."/>
            <person name="Luo M.C."/>
            <person name="Dvorak J."/>
            <person name="Tong Y."/>
            <person name="Wang J."/>
            <person name="Yang H."/>
            <person name="Li Z."/>
            <person name="Wang D."/>
            <person name="Zhang A."/>
            <person name="Wang J."/>
        </authorList>
    </citation>
    <scope>NUCLEOTIDE SEQUENCE</scope>
    <source>
        <strain evidence="2">cv. G1812</strain>
    </source>
</reference>
<reference evidence="1" key="3">
    <citation type="submission" date="2022-06" db="UniProtKB">
        <authorList>
            <consortium name="EnsemblPlants"/>
        </authorList>
    </citation>
    <scope>IDENTIFICATION</scope>
</reference>
<sequence length="185" mass="21387">ATHDNRLWGARVLDTFTRKGIPIRQELLSSSQAIKNLIDVVGLTRIDNPETRERATRIVADLASELRITQFADALRCICYLLESCNHYSDPEVAHLLGNFEQTLDKTTCKVSVETFEHSHHQEDAHLSLPITEKTNQKHLPSDEFSKIKSWIQTMIYGINKFITPQWDRYFGDKYRYSYVSKGTK</sequence>
<organism evidence="1 2">
    <name type="scientific">Triticum urartu</name>
    <name type="common">Red wild einkorn</name>
    <name type="synonym">Crithodium urartu</name>
    <dbReference type="NCBI Taxonomy" id="4572"/>
    <lineage>
        <taxon>Eukaryota</taxon>
        <taxon>Viridiplantae</taxon>
        <taxon>Streptophyta</taxon>
        <taxon>Embryophyta</taxon>
        <taxon>Tracheophyta</taxon>
        <taxon>Spermatophyta</taxon>
        <taxon>Magnoliopsida</taxon>
        <taxon>Liliopsida</taxon>
        <taxon>Poales</taxon>
        <taxon>Poaceae</taxon>
        <taxon>BOP clade</taxon>
        <taxon>Pooideae</taxon>
        <taxon>Triticodae</taxon>
        <taxon>Triticeae</taxon>
        <taxon>Triticinae</taxon>
        <taxon>Triticum</taxon>
    </lineage>
</organism>
<reference evidence="1" key="2">
    <citation type="submission" date="2018-03" db="EMBL/GenBank/DDBJ databases">
        <title>The Triticum urartu genome reveals the dynamic nature of wheat genome evolution.</title>
        <authorList>
            <person name="Ling H."/>
            <person name="Ma B."/>
            <person name="Shi X."/>
            <person name="Liu H."/>
            <person name="Dong L."/>
            <person name="Sun H."/>
            <person name="Cao Y."/>
            <person name="Gao Q."/>
            <person name="Zheng S."/>
            <person name="Li Y."/>
            <person name="Yu Y."/>
            <person name="Du H."/>
            <person name="Qi M."/>
            <person name="Li Y."/>
            <person name="Yu H."/>
            <person name="Cui Y."/>
            <person name="Wang N."/>
            <person name="Chen C."/>
            <person name="Wu H."/>
            <person name="Zhao Y."/>
            <person name="Zhang J."/>
            <person name="Li Y."/>
            <person name="Zhou W."/>
            <person name="Zhang B."/>
            <person name="Hu W."/>
            <person name="Eijk M."/>
            <person name="Tang J."/>
            <person name="Witsenboer H."/>
            <person name="Zhao S."/>
            <person name="Li Z."/>
            <person name="Zhang A."/>
            <person name="Wang D."/>
            <person name="Liang C."/>
        </authorList>
    </citation>
    <scope>NUCLEOTIDE SEQUENCE [LARGE SCALE GENOMIC DNA]</scope>
    <source>
        <strain evidence="1">cv. G1812</strain>
    </source>
</reference>
<keyword evidence="2" id="KW-1185">Reference proteome</keyword>
<evidence type="ECO:0000313" key="1">
    <source>
        <dbReference type="EnsemblPlants" id="TuG1812G0500005677.01.T01.cds244216"/>
    </source>
</evidence>
<dbReference type="Gramene" id="TuG1812G0500005677.01.T01">
    <property type="protein sequence ID" value="TuG1812G0500005677.01.T01.cds244216"/>
    <property type="gene ID" value="TuG1812G0500005677.01"/>
</dbReference>
<dbReference type="Proteomes" id="UP000015106">
    <property type="component" value="Chromosome 5"/>
</dbReference>
<evidence type="ECO:0000313" key="2">
    <source>
        <dbReference type="Proteomes" id="UP000015106"/>
    </source>
</evidence>
<proteinExistence type="predicted"/>
<dbReference type="PANTHER" id="PTHR33115:SF56">
    <property type="entry name" value="OS05G0239400 PROTEIN"/>
    <property type="match status" value="1"/>
</dbReference>
<dbReference type="EnsemblPlants" id="TuG1812G0500005677.01.T01">
    <property type="protein sequence ID" value="TuG1812G0500005677.01.T01.cds244216"/>
    <property type="gene ID" value="TuG1812G0500005677.01"/>
</dbReference>